<gene>
    <name evidence="3" type="ORF">H6A13_03140</name>
</gene>
<dbReference type="GO" id="GO:0005886">
    <property type="term" value="C:plasma membrane"/>
    <property type="evidence" value="ECO:0007669"/>
    <property type="project" value="TreeGrafter"/>
</dbReference>
<evidence type="ECO:0000256" key="1">
    <source>
        <dbReference type="SAM" id="Phobius"/>
    </source>
</evidence>
<keyword evidence="1" id="KW-0812">Transmembrane</keyword>
<dbReference type="AlphaFoldDB" id="A0A939B9V7"/>
<sequence>MNKKEKWLLGTAGASLGFLGVQLAVFWILFPNPKKRWEQDTYDCALVCGYHAKEDGSPTDVMKKRVEKAVELWKERKVRYLLLSGGAVDNPYVEAEVMKKYALELGVPEQYLVLEKRADCTYRNLKYGAVTMKNCGFSDCAVVTSGWHLRKADHYARRAGLRYVMVKADEPESERLWTTLKLHLSTAWVMYRNLWKGYY</sequence>
<dbReference type="PANTHER" id="PTHR30336:SF20">
    <property type="entry name" value="DUF218 DOMAIN-CONTAINING PROTEIN"/>
    <property type="match status" value="1"/>
</dbReference>
<reference evidence="3" key="1">
    <citation type="submission" date="2020-08" db="EMBL/GenBank/DDBJ databases">
        <authorList>
            <person name="Cejkova D."/>
            <person name="Kubasova T."/>
            <person name="Jahodarova E."/>
            <person name="Rychlik I."/>
        </authorList>
    </citation>
    <scope>NUCLEOTIDE SEQUENCE</scope>
    <source>
        <strain evidence="3">An420c</strain>
    </source>
</reference>
<dbReference type="EMBL" id="JACJLV010000006">
    <property type="protein sequence ID" value="MBM6826103.1"/>
    <property type="molecule type" value="Genomic_DNA"/>
</dbReference>
<dbReference type="InterPro" id="IPR003848">
    <property type="entry name" value="DUF218"/>
</dbReference>
<reference evidence="3" key="2">
    <citation type="journal article" date="2021" name="Sci. Rep.">
        <title>The distribution of antibiotic resistance genes in chicken gut microbiota commensals.</title>
        <authorList>
            <person name="Juricova H."/>
            <person name="Matiasovicova J."/>
            <person name="Kubasova T."/>
            <person name="Cejkova D."/>
            <person name="Rychlik I."/>
        </authorList>
    </citation>
    <scope>NUCLEOTIDE SEQUENCE</scope>
    <source>
        <strain evidence="3">An420c</strain>
    </source>
</reference>
<keyword evidence="1" id="KW-1133">Transmembrane helix</keyword>
<comment type="caution">
    <text evidence="3">The sequence shown here is derived from an EMBL/GenBank/DDBJ whole genome shotgun (WGS) entry which is preliminary data.</text>
</comment>
<evidence type="ECO:0000313" key="3">
    <source>
        <dbReference type="EMBL" id="MBM6826103.1"/>
    </source>
</evidence>
<protein>
    <submittedName>
        <fullName evidence="3">YdcF family protein</fullName>
    </submittedName>
</protein>
<feature type="domain" description="DUF218" evidence="2">
    <location>
        <begin position="44"/>
        <end position="174"/>
    </location>
</feature>
<dbReference type="CDD" id="cd06259">
    <property type="entry name" value="YdcF-like"/>
    <property type="match status" value="1"/>
</dbReference>
<accession>A0A939B9V7</accession>
<dbReference type="PANTHER" id="PTHR30336">
    <property type="entry name" value="INNER MEMBRANE PROTEIN, PROBABLE PERMEASE"/>
    <property type="match status" value="1"/>
</dbReference>
<name>A0A939B9V7_9CLOT</name>
<proteinExistence type="predicted"/>
<keyword evidence="4" id="KW-1185">Reference proteome</keyword>
<evidence type="ECO:0000259" key="2">
    <source>
        <dbReference type="Pfam" id="PF02698"/>
    </source>
</evidence>
<organism evidence="3 4">
    <name type="scientific">Mordavella massiliensis</name>
    <dbReference type="NCBI Taxonomy" id="1871024"/>
    <lineage>
        <taxon>Bacteria</taxon>
        <taxon>Bacillati</taxon>
        <taxon>Bacillota</taxon>
        <taxon>Clostridia</taxon>
        <taxon>Eubacteriales</taxon>
        <taxon>Clostridiaceae</taxon>
        <taxon>Mordavella</taxon>
    </lineage>
</organism>
<dbReference type="Proteomes" id="UP000713880">
    <property type="component" value="Unassembled WGS sequence"/>
</dbReference>
<keyword evidence="1" id="KW-0472">Membrane</keyword>
<dbReference type="Pfam" id="PF02698">
    <property type="entry name" value="DUF218"/>
    <property type="match status" value="1"/>
</dbReference>
<dbReference type="InterPro" id="IPR014729">
    <property type="entry name" value="Rossmann-like_a/b/a_fold"/>
</dbReference>
<evidence type="ECO:0000313" key="4">
    <source>
        <dbReference type="Proteomes" id="UP000713880"/>
    </source>
</evidence>
<dbReference type="InterPro" id="IPR051599">
    <property type="entry name" value="Cell_Envelope_Assoc"/>
</dbReference>
<dbReference type="Gene3D" id="3.40.50.620">
    <property type="entry name" value="HUPs"/>
    <property type="match status" value="1"/>
</dbReference>
<dbReference type="RefSeq" id="WP_204908164.1">
    <property type="nucleotide sequence ID" value="NZ_JACJLV010000006.1"/>
</dbReference>
<feature type="transmembrane region" description="Helical" evidence="1">
    <location>
        <begin position="7"/>
        <end position="30"/>
    </location>
</feature>